<dbReference type="InterPro" id="IPR029039">
    <property type="entry name" value="Flavoprotein-like_sf"/>
</dbReference>
<dbReference type="Gene3D" id="3.40.50.360">
    <property type="match status" value="1"/>
</dbReference>
<evidence type="ECO:0000259" key="1">
    <source>
        <dbReference type="Pfam" id="PF03358"/>
    </source>
</evidence>
<organism evidence="2">
    <name type="scientific">hydrothermal vent metagenome</name>
    <dbReference type="NCBI Taxonomy" id="652676"/>
    <lineage>
        <taxon>unclassified sequences</taxon>
        <taxon>metagenomes</taxon>
        <taxon>ecological metagenomes</taxon>
    </lineage>
</organism>
<dbReference type="GO" id="GO:0016491">
    <property type="term" value="F:oxidoreductase activity"/>
    <property type="evidence" value="ECO:0007669"/>
    <property type="project" value="InterPro"/>
</dbReference>
<gene>
    <name evidence="2" type="ORF">MNBD_GAMMA09-1144</name>
</gene>
<name>A0A3B0X813_9ZZZZ</name>
<dbReference type="EMBL" id="UOFI01000050">
    <property type="protein sequence ID" value="VAW63901.1"/>
    <property type="molecule type" value="Genomic_DNA"/>
</dbReference>
<evidence type="ECO:0000313" key="2">
    <source>
        <dbReference type="EMBL" id="VAW63901.1"/>
    </source>
</evidence>
<dbReference type="GO" id="GO:0010181">
    <property type="term" value="F:FMN binding"/>
    <property type="evidence" value="ECO:0007669"/>
    <property type="project" value="TreeGrafter"/>
</dbReference>
<accession>A0A3B0X813</accession>
<dbReference type="GO" id="GO:0005829">
    <property type="term" value="C:cytosol"/>
    <property type="evidence" value="ECO:0007669"/>
    <property type="project" value="TreeGrafter"/>
</dbReference>
<dbReference type="PANTHER" id="PTHR30543">
    <property type="entry name" value="CHROMATE REDUCTASE"/>
    <property type="match status" value="1"/>
</dbReference>
<proteinExistence type="predicted"/>
<dbReference type="PANTHER" id="PTHR30543:SF21">
    <property type="entry name" value="NAD(P)H-DEPENDENT FMN REDUCTASE LOT6"/>
    <property type="match status" value="1"/>
</dbReference>
<dbReference type="InterPro" id="IPR005025">
    <property type="entry name" value="FMN_Rdtase-like_dom"/>
</dbReference>
<protein>
    <submittedName>
        <fullName evidence="2">NADPH-dependent FMN reductase</fullName>
    </submittedName>
</protein>
<dbReference type="InterPro" id="IPR050712">
    <property type="entry name" value="NAD(P)H-dep_reductase"/>
</dbReference>
<dbReference type="SUPFAM" id="SSF52218">
    <property type="entry name" value="Flavoproteins"/>
    <property type="match status" value="1"/>
</dbReference>
<sequence length="182" mass="20026">MQNIRILCLSGSLRQHSYNSSVLQAIKTLAPDHIKISIFNQMGELPLFNPDIENNHIIAVQALKNEINRANGLIIASPEYAHGITGVMKNALDWLVSGDELPYKPVALINTSPRAHHAQDALREVLNTMSACTASDASINIPLLGSKLDTQGIIEHAVFSKDLLSQLTAFYHFIVAQQTENF</sequence>
<reference evidence="2" key="1">
    <citation type="submission" date="2018-06" db="EMBL/GenBank/DDBJ databases">
        <authorList>
            <person name="Zhirakovskaya E."/>
        </authorList>
    </citation>
    <scope>NUCLEOTIDE SEQUENCE</scope>
</reference>
<feature type="domain" description="NADPH-dependent FMN reductase-like" evidence="1">
    <location>
        <begin position="5"/>
        <end position="139"/>
    </location>
</feature>
<dbReference type="Pfam" id="PF03358">
    <property type="entry name" value="FMN_red"/>
    <property type="match status" value="1"/>
</dbReference>
<dbReference type="AlphaFoldDB" id="A0A3B0X813"/>